<dbReference type="Proteomes" id="UP001162031">
    <property type="component" value="Unassembled WGS sequence"/>
</dbReference>
<protein>
    <recommendedName>
        <fullName evidence="3">RxLR effector candidate protein</fullName>
    </recommendedName>
</protein>
<accession>A0AAV0UTA1</accession>
<sequence length="84" mass="9511">MWSLASERTDPVQYSCLNSRVGSSCFKMASASMTSSCHPGFKSEFVQTEILLLPASSTNAFKRRKTIDVNRRLFTREDLQNMNV</sequence>
<gene>
    <name evidence="1" type="ORF">HBR001_LOCUS7633</name>
</gene>
<reference evidence="1" key="1">
    <citation type="submission" date="2022-12" db="EMBL/GenBank/DDBJ databases">
        <authorList>
            <person name="Webb A."/>
        </authorList>
    </citation>
    <scope>NUCLEOTIDE SEQUENCE</scope>
    <source>
        <strain evidence="1">Hp1</strain>
    </source>
</reference>
<organism evidence="1 2">
    <name type="scientific">Hyaloperonospora brassicae</name>
    <name type="common">Brassica downy mildew</name>
    <name type="synonym">Peronospora brassicae</name>
    <dbReference type="NCBI Taxonomy" id="162125"/>
    <lineage>
        <taxon>Eukaryota</taxon>
        <taxon>Sar</taxon>
        <taxon>Stramenopiles</taxon>
        <taxon>Oomycota</taxon>
        <taxon>Peronosporomycetes</taxon>
        <taxon>Peronosporales</taxon>
        <taxon>Peronosporaceae</taxon>
        <taxon>Hyaloperonospora</taxon>
    </lineage>
</organism>
<keyword evidence="2" id="KW-1185">Reference proteome</keyword>
<evidence type="ECO:0000313" key="2">
    <source>
        <dbReference type="Proteomes" id="UP001162031"/>
    </source>
</evidence>
<dbReference type="AlphaFoldDB" id="A0AAV0UTA1"/>
<dbReference type="EMBL" id="CANTFL010001401">
    <property type="protein sequence ID" value="CAI5738880.1"/>
    <property type="molecule type" value="Genomic_DNA"/>
</dbReference>
<comment type="caution">
    <text evidence="1">The sequence shown here is derived from an EMBL/GenBank/DDBJ whole genome shotgun (WGS) entry which is preliminary data.</text>
</comment>
<evidence type="ECO:0008006" key="3">
    <source>
        <dbReference type="Google" id="ProtNLM"/>
    </source>
</evidence>
<proteinExistence type="predicted"/>
<name>A0AAV0UTA1_HYABA</name>
<evidence type="ECO:0000313" key="1">
    <source>
        <dbReference type="EMBL" id="CAI5738880.1"/>
    </source>
</evidence>